<dbReference type="GO" id="GO:0005096">
    <property type="term" value="F:GTPase activator activity"/>
    <property type="evidence" value="ECO:0007669"/>
    <property type="project" value="TreeGrafter"/>
</dbReference>
<dbReference type="Gene3D" id="1.10.8.270">
    <property type="entry name" value="putative rabgap domain of human tbc1 domain family member 14 like domains"/>
    <property type="match status" value="1"/>
</dbReference>
<dbReference type="PROSITE" id="PS50086">
    <property type="entry name" value="TBC_RABGAP"/>
    <property type="match status" value="1"/>
</dbReference>
<evidence type="ECO:0000313" key="3">
    <source>
        <dbReference type="Proteomes" id="UP000000707"/>
    </source>
</evidence>
<evidence type="ECO:0000259" key="1">
    <source>
        <dbReference type="PROSITE" id="PS50086"/>
    </source>
</evidence>
<dbReference type="HOGENOM" id="CLU_020753_0_0_1"/>
<accession>G3AZI1</accession>
<keyword evidence="3" id="KW-1185">Reference proteome</keyword>
<dbReference type="GO" id="GO:0030427">
    <property type="term" value="C:site of polarized growth"/>
    <property type="evidence" value="ECO:0007669"/>
    <property type="project" value="UniProtKB-ARBA"/>
</dbReference>
<dbReference type="EMBL" id="GL996512">
    <property type="protein sequence ID" value="EGV65583.1"/>
    <property type="molecule type" value="Genomic_DNA"/>
</dbReference>
<dbReference type="AlphaFoldDB" id="G3AZI1"/>
<proteinExistence type="predicted"/>
<dbReference type="InterPro" id="IPR035969">
    <property type="entry name" value="Rab-GAP_TBC_sf"/>
</dbReference>
<gene>
    <name evidence="2" type="ORF">CANTEDRAFT_117968</name>
</gene>
<protein>
    <recommendedName>
        <fullName evidence="1">Rab-GAP TBC domain-containing protein</fullName>
    </recommendedName>
</protein>
<dbReference type="STRING" id="590646.G3AZI1"/>
<dbReference type="Proteomes" id="UP000000707">
    <property type="component" value="Unassembled WGS sequence"/>
</dbReference>
<dbReference type="PANTHER" id="PTHR47219:SF9">
    <property type="entry name" value="GTPASE ACTIVATING PROTEIN AND CENTROSOME-ASSOCIATED, ISOFORM B"/>
    <property type="match status" value="1"/>
</dbReference>
<reference evidence="2 3" key="1">
    <citation type="journal article" date="2011" name="Proc. Natl. Acad. Sci. U.S.A.">
        <title>Comparative genomics of xylose-fermenting fungi for enhanced biofuel production.</title>
        <authorList>
            <person name="Wohlbach D.J."/>
            <person name="Kuo A."/>
            <person name="Sato T.K."/>
            <person name="Potts K.M."/>
            <person name="Salamov A.A."/>
            <person name="LaButti K.M."/>
            <person name="Sun H."/>
            <person name="Clum A."/>
            <person name="Pangilinan J.L."/>
            <person name="Lindquist E.A."/>
            <person name="Lucas S."/>
            <person name="Lapidus A."/>
            <person name="Jin M."/>
            <person name="Gunawan C."/>
            <person name="Balan V."/>
            <person name="Dale B.E."/>
            <person name="Jeffries T.W."/>
            <person name="Zinkel R."/>
            <person name="Barry K.W."/>
            <person name="Grigoriev I.V."/>
            <person name="Gasch A.P."/>
        </authorList>
    </citation>
    <scope>NUCLEOTIDE SEQUENCE [LARGE SCALE GENOMIC DNA]</scope>
    <source>
        <strain evidence="3">ATCC 10573 / BCRC 21748 / CBS 615 / JCM 9827 / NBRC 10315 / NRRL Y-1498 / VKM Y-70</strain>
    </source>
</reference>
<dbReference type="OrthoDB" id="159449at2759"/>
<dbReference type="InterPro" id="IPR000195">
    <property type="entry name" value="Rab-GAP-TBC_dom"/>
</dbReference>
<dbReference type="SUPFAM" id="SSF47923">
    <property type="entry name" value="Ypt/Rab-GAP domain of gyp1p"/>
    <property type="match status" value="2"/>
</dbReference>
<evidence type="ECO:0000313" key="2">
    <source>
        <dbReference type="EMBL" id="EGV65583.1"/>
    </source>
</evidence>
<name>G3AZI1_CANTC</name>
<dbReference type="Gene3D" id="1.10.472.80">
    <property type="entry name" value="Ypt/Rab-GAP domain of gyp1p, domain 3"/>
    <property type="match status" value="1"/>
</dbReference>
<dbReference type="KEGG" id="cten:18248614"/>
<dbReference type="GO" id="GO:0031267">
    <property type="term" value="F:small GTPase binding"/>
    <property type="evidence" value="ECO:0007669"/>
    <property type="project" value="TreeGrafter"/>
</dbReference>
<organism evidence="3">
    <name type="scientific">Candida tenuis (strain ATCC 10573 / BCRC 21748 / CBS 615 / JCM 9827 / NBRC 10315 / NRRL Y-1498 / VKM Y-70)</name>
    <name type="common">Yeast</name>
    <name type="synonym">Yamadazyma tenuis</name>
    <dbReference type="NCBI Taxonomy" id="590646"/>
    <lineage>
        <taxon>Eukaryota</taxon>
        <taxon>Fungi</taxon>
        <taxon>Dikarya</taxon>
        <taxon>Ascomycota</taxon>
        <taxon>Saccharomycotina</taxon>
        <taxon>Pichiomycetes</taxon>
        <taxon>Debaryomycetaceae</taxon>
        <taxon>Yamadazyma</taxon>
    </lineage>
</organism>
<dbReference type="RefSeq" id="XP_006684157.1">
    <property type="nucleotide sequence ID" value="XM_006684094.1"/>
</dbReference>
<dbReference type="SMART" id="SM00164">
    <property type="entry name" value="TBC"/>
    <property type="match status" value="1"/>
</dbReference>
<dbReference type="GeneID" id="18248614"/>
<feature type="domain" description="Rab-GAP TBC" evidence="1">
    <location>
        <begin position="127"/>
        <end position="320"/>
    </location>
</feature>
<dbReference type="InterPro" id="IPR050302">
    <property type="entry name" value="Rab_GAP_TBC_domain"/>
</dbReference>
<sequence length="508" mass="58711">MSDYESLLEFEDSLQTSTQKDTSITLGNLEAKIEYNLVVPSDHSTTSPEIALEAIFNGYDYSMDEFTSCNICGKPINTNSDCCLKFIEQSKLSSSLESSYWRLFLNSPTRTINTLPHYSQLLFLEQGIPFQLRPTVWKKLFLIHYNNEIPEACLLVYKNFQHSYNSETSDQISKDLNRTFPTVSFFLDERNIKQLETVLNVYANYDVELGYCQGLLFLVGTLFYQFKDPQLTFHSLITIMESEVELHDIFTQELMSSTLNKWYSEFTGMLSKLDNELYVHMSSFVDMKVFLYQWWLSFMSSHTPDFSIINRILDFCLIQGWKIGMFKISAGLLLVNKPILMSLTDGEEEVVYQHLLYECKWGLALKDINHFFGELLMNFDPSFFNKNEDMLHINKPMKTHKRTQSSMIDKFRSLNISSYSLGNTSNNSIFSKKIYTTVNNDTDSVYSEVTIDSSSSGNSKFADYLKIPSPFANSEISRQNKTMKDLLIKCMANLDDEELIKEIIQVIA</sequence>
<dbReference type="eggNOG" id="KOG1102">
    <property type="taxonomic scope" value="Eukaryota"/>
</dbReference>
<dbReference type="Pfam" id="PF00566">
    <property type="entry name" value="RabGAP-TBC"/>
    <property type="match status" value="1"/>
</dbReference>
<dbReference type="PANTHER" id="PTHR47219">
    <property type="entry name" value="RAB GTPASE-ACTIVATING PROTEIN 1-LIKE"/>
    <property type="match status" value="1"/>
</dbReference>